<dbReference type="PANTHER" id="PTHR45821:SF24">
    <property type="entry name" value="HELICASE C-TERMINAL DOMAIN-CONTAINING PROTEIN"/>
    <property type="match status" value="1"/>
</dbReference>
<sequence length="364" mass="41863">INVKAAMYPHQRGGFEFMWKHIMVDITFHNLNIKYFFLKKDDGTVGVFHCLSGAAKKSTPCTDGVAEILAKSKSLLGIRYDLFRILTGEDGKGYKKALREILLKFPRLLVYEEGQTSRNENNLVWKALRKVEIEKRILLSQTPFQNNINEIHNTLCVVSPNIAVYLKQKWASLSNSIDKNARAFENLRDIRSPFVHKCSENIKKKELLKRVPENPGSFYEQNLMSLISVHPSLVENMKELSELESQLKERRCRLDTNIGVKMKFVIELIRICSGWKERVIIFSREILYIDGKHDVNQRQISINFVNDPKSDFKVFLASTKACSEGISLIGSSRVVLLDVLWNPSIEQQAISRVYRSGQTKFVHV</sequence>
<evidence type="ECO:0000256" key="3">
    <source>
        <dbReference type="ARBA" id="ARBA00022801"/>
    </source>
</evidence>
<dbReference type="Gramene" id="Solyc08g062000.2.1">
    <property type="protein sequence ID" value="Solyc08g062000.2.1"/>
    <property type="gene ID" value="Solyc08g062000.2"/>
</dbReference>
<dbReference type="GO" id="GO:0016787">
    <property type="term" value="F:hydrolase activity"/>
    <property type="evidence" value="ECO:0007669"/>
    <property type="project" value="UniProtKB-KW"/>
</dbReference>
<dbReference type="GO" id="GO:0005634">
    <property type="term" value="C:nucleus"/>
    <property type="evidence" value="ECO:0007669"/>
    <property type="project" value="UniProtKB-SubCell"/>
</dbReference>
<organism evidence="8">
    <name type="scientific">Solanum lycopersicum</name>
    <name type="common">Tomato</name>
    <name type="synonym">Lycopersicon esculentum</name>
    <dbReference type="NCBI Taxonomy" id="4081"/>
    <lineage>
        <taxon>Eukaryota</taxon>
        <taxon>Viridiplantae</taxon>
        <taxon>Streptophyta</taxon>
        <taxon>Embryophyta</taxon>
        <taxon>Tracheophyta</taxon>
        <taxon>Spermatophyta</taxon>
        <taxon>Magnoliopsida</taxon>
        <taxon>eudicotyledons</taxon>
        <taxon>Gunneridae</taxon>
        <taxon>Pentapetalae</taxon>
        <taxon>asterids</taxon>
        <taxon>lamiids</taxon>
        <taxon>Solanales</taxon>
        <taxon>Solanaceae</taxon>
        <taxon>Solanoideae</taxon>
        <taxon>Solaneae</taxon>
        <taxon>Solanum</taxon>
        <taxon>Solanum subgen. Lycopersicon</taxon>
    </lineage>
</organism>
<name>A0A3Q7IIT8_SOLLC</name>
<evidence type="ECO:0000256" key="4">
    <source>
        <dbReference type="ARBA" id="ARBA00022806"/>
    </source>
</evidence>
<dbReference type="SMART" id="SM00490">
    <property type="entry name" value="HELICc"/>
    <property type="match status" value="1"/>
</dbReference>
<keyword evidence="2" id="KW-0547">Nucleotide-binding</keyword>
<keyword evidence="5" id="KW-0067">ATP-binding</keyword>
<dbReference type="InterPro" id="IPR044567">
    <property type="entry name" value="CLSY/DRD1"/>
</dbReference>
<feature type="domain" description="Helicase C-terminal" evidence="7">
    <location>
        <begin position="239"/>
        <end position="364"/>
    </location>
</feature>
<keyword evidence="4" id="KW-0347">Helicase</keyword>
<dbReference type="Gene3D" id="3.40.50.300">
    <property type="entry name" value="P-loop containing nucleotide triphosphate hydrolases"/>
    <property type="match status" value="1"/>
</dbReference>
<dbReference type="STRING" id="4081.A0A3Q7IIT8"/>
<evidence type="ECO:0000313" key="8">
    <source>
        <dbReference type="EnsemblPlants" id="Solyc08g062000.2.1"/>
    </source>
</evidence>
<dbReference type="Pfam" id="PF00176">
    <property type="entry name" value="SNF2-rel_dom"/>
    <property type="match status" value="1"/>
</dbReference>
<dbReference type="InterPro" id="IPR001650">
    <property type="entry name" value="Helicase_C-like"/>
</dbReference>
<evidence type="ECO:0000313" key="9">
    <source>
        <dbReference type="Proteomes" id="UP000004994"/>
    </source>
</evidence>
<evidence type="ECO:0000256" key="1">
    <source>
        <dbReference type="ARBA" id="ARBA00004123"/>
    </source>
</evidence>
<evidence type="ECO:0000256" key="2">
    <source>
        <dbReference type="ARBA" id="ARBA00022741"/>
    </source>
</evidence>
<reference evidence="8" key="2">
    <citation type="submission" date="2019-01" db="UniProtKB">
        <authorList>
            <consortium name="EnsemblPlants"/>
        </authorList>
    </citation>
    <scope>IDENTIFICATION</scope>
    <source>
        <strain evidence="8">cv. Heinz 1706</strain>
    </source>
</reference>
<keyword evidence="3" id="KW-0378">Hydrolase</keyword>
<dbReference type="PaxDb" id="4081-Solyc08g062000.1.1"/>
<dbReference type="Gene3D" id="3.40.50.10810">
    <property type="entry name" value="Tandem AAA-ATPase domain"/>
    <property type="match status" value="1"/>
</dbReference>
<evidence type="ECO:0000256" key="5">
    <source>
        <dbReference type="ARBA" id="ARBA00022840"/>
    </source>
</evidence>
<dbReference type="CDD" id="cd18793">
    <property type="entry name" value="SF2_C_SNF"/>
    <property type="match status" value="1"/>
</dbReference>
<evidence type="ECO:0000256" key="6">
    <source>
        <dbReference type="ARBA" id="ARBA00023242"/>
    </source>
</evidence>
<keyword evidence="6" id="KW-0539">Nucleus</keyword>
<dbReference type="InterPro" id="IPR000330">
    <property type="entry name" value="SNF2_N"/>
</dbReference>
<dbReference type="Pfam" id="PF00271">
    <property type="entry name" value="Helicase_C"/>
    <property type="match status" value="1"/>
</dbReference>
<dbReference type="PANTHER" id="PTHR45821">
    <property type="entry name" value="SNF2 DOMAIN-CONTAINING PROTEIN CLASSY 2-RELATED"/>
    <property type="match status" value="1"/>
</dbReference>
<evidence type="ECO:0000259" key="7">
    <source>
        <dbReference type="PROSITE" id="PS51194"/>
    </source>
</evidence>
<dbReference type="InterPro" id="IPR049730">
    <property type="entry name" value="SNF2/RAD54-like_C"/>
</dbReference>
<dbReference type="GO" id="GO:0005524">
    <property type="term" value="F:ATP binding"/>
    <property type="evidence" value="ECO:0007669"/>
    <property type="project" value="UniProtKB-KW"/>
</dbReference>
<keyword evidence="9" id="KW-1185">Reference proteome</keyword>
<dbReference type="SUPFAM" id="SSF52540">
    <property type="entry name" value="P-loop containing nucleoside triphosphate hydrolases"/>
    <property type="match status" value="1"/>
</dbReference>
<dbReference type="GO" id="GO:0080188">
    <property type="term" value="P:gene silencing by siRNA-directed DNA methylation"/>
    <property type="evidence" value="ECO:0007669"/>
    <property type="project" value="InterPro"/>
</dbReference>
<proteinExistence type="predicted"/>
<dbReference type="EnsemblPlants" id="Solyc08g062000.2.1">
    <property type="protein sequence ID" value="Solyc08g062000.2.1"/>
    <property type="gene ID" value="Solyc08g062000.2"/>
</dbReference>
<dbReference type="PROSITE" id="PS51194">
    <property type="entry name" value="HELICASE_CTER"/>
    <property type="match status" value="1"/>
</dbReference>
<reference evidence="8" key="1">
    <citation type="journal article" date="2012" name="Nature">
        <title>The tomato genome sequence provides insights into fleshy fruit evolution.</title>
        <authorList>
            <consortium name="Tomato Genome Consortium"/>
        </authorList>
    </citation>
    <scope>NUCLEOTIDE SEQUENCE [LARGE SCALE GENOMIC DNA]</scope>
    <source>
        <strain evidence="8">cv. Heinz 1706</strain>
    </source>
</reference>
<protein>
    <recommendedName>
        <fullName evidence="7">Helicase C-terminal domain-containing protein</fullName>
    </recommendedName>
</protein>
<comment type="subcellular location">
    <subcellularLocation>
        <location evidence="1">Nucleus</location>
    </subcellularLocation>
</comment>
<dbReference type="Proteomes" id="UP000004994">
    <property type="component" value="Chromosome 8"/>
</dbReference>
<dbReference type="InterPro" id="IPR027417">
    <property type="entry name" value="P-loop_NTPase"/>
</dbReference>
<dbReference type="AlphaFoldDB" id="A0A3Q7IIT8"/>
<dbReference type="InParanoid" id="A0A3Q7IIT8"/>
<accession>A0A3Q7IIT8</accession>
<dbReference type="GO" id="GO:0004386">
    <property type="term" value="F:helicase activity"/>
    <property type="evidence" value="ECO:0007669"/>
    <property type="project" value="UniProtKB-KW"/>
</dbReference>
<dbReference type="InterPro" id="IPR038718">
    <property type="entry name" value="SNF2-like_sf"/>
</dbReference>